<evidence type="ECO:0000256" key="3">
    <source>
        <dbReference type="ARBA" id="ARBA00023136"/>
    </source>
</evidence>
<evidence type="ECO:0000256" key="6">
    <source>
        <dbReference type="ARBA" id="ARBA00023288"/>
    </source>
</evidence>
<feature type="region of interest" description="Disordered" evidence="9">
    <location>
        <begin position="23"/>
        <end position="78"/>
    </location>
</feature>
<evidence type="ECO:0000313" key="12">
    <source>
        <dbReference type="Proteomes" id="UP000030351"/>
    </source>
</evidence>
<keyword evidence="3" id="KW-0472">Membrane</keyword>
<dbReference type="InterPro" id="IPR032831">
    <property type="entry name" value="LptM_cons"/>
</dbReference>
<comment type="similarity">
    <text evidence="7">Belongs to the LptM family.</text>
</comment>
<feature type="compositionally biased region" description="Polar residues" evidence="9">
    <location>
        <begin position="41"/>
        <end position="78"/>
    </location>
</feature>
<dbReference type="AlphaFoldDB" id="A0A0A3YLV4"/>
<evidence type="ECO:0000256" key="10">
    <source>
        <dbReference type="SAM" id="SignalP"/>
    </source>
</evidence>
<dbReference type="EMBL" id="JRUQ01000069">
    <property type="protein sequence ID" value="KGT87787.1"/>
    <property type="molecule type" value="Genomic_DNA"/>
</dbReference>
<keyword evidence="5" id="KW-0998">Cell outer membrane</keyword>
<evidence type="ECO:0000256" key="1">
    <source>
        <dbReference type="ARBA" id="ARBA00004459"/>
    </source>
</evidence>
<feature type="chain" id="PRO_5002017083" description="LPS-assembly lipoprotein LptM" evidence="10">
    <location>
        <begin position="19"/>
        <end position="78"/>
    </location>
</feature>
<name>A0A0A3YLV4_9GAMM</name>
<evidence type="ECO:0000256" key="5">
    <source>
        <dbReference type="ARBA" id="ARBA00023237"/>
    </source>
</evidence>
<dbReference type="Proteomes" id="UP000030351">
    <property type="component" value="Unassembled WGS sequence"/>
</dbReference>
<proteinExistence type="inferred from homology"/>
<evidence type="ECO:0000256" key="2">
    <source>
        <dbReference type="ARBA" id="ARBA00022729"/>
    </source>
</evidence>
<gene>
    <name evidence="11" type="ORF">NG99_22655</name>
</gene>
<keyword evidence="2 10" id="KW-0732">Signal</keyword>
<keyword evidence="4" id="KW-0564">Palmitate</keyword>
<feature type="signal peptide" evidence="10">
    <location>
        <begin position="1"/>
        <end position="18"/>
    </location>
</feature>
<dbReference type="OrthoDB" id="7066359at2"/>
<comment type="subcellular location">
    <subcellularLocation>
        <location evidence="1">Cell outer membrane</location>
        <topology evidence="1">Lipid-anchor</topology>
    </subcellularLocation>
</comment>
<reference evidence="11 12" key="1">
    <citation type="submission" date="2014-10" db="EMBL/GenBank/DDBJ databases">
        <title>Genome sequence of Erwinia typographi M043b.</title>
        <authorList>
            <person name="Chan K.-G."/>
            <person name="Tan W.-S."/>
        </authorList>
    </citation>
    <scope>NUCLEOTIDE SEQUENCE [LARGE SCALE GENOMIC DNA]</scope>
    <source>
        <strain evidence="11 12">M043b</strain>
    </source>
</reference>
<protein>
    <recommendedName>
        <fullName evidence="8">LPS-assembly lipoprotein LptM</fullName>
    </recommendedName>
</protein>
<dbReference type="PROSITE" id="PS51257">
    <property type="entry name" value="PROKAR_LIPOPROTEIN"/>
    <property type="match status" value="1"/>
</dbReference>
<organism evidence="11 12">
    <name type="scientific">Erwinia typographi</name>
    <dbReference type="NCBI Taxonomy" id="371042"/>
    <lineage>
        <taxon>Bacteria</taxon>
        <taxon>Pseudomonadati</taxon>
        <taxon>Pseudomonadota</taxon>
        <taxon>Gammaproteobacteria</taxon>
        <taxon>Enterobacterales</taxon>
        <taxon>Erwiniaceae</taxon>
        <taxon>Erwinia</taxon>
    </lineage>
</organism>
<evidence type="ECO:0000256" key="9">
    <source>
        <dbReference type="SAM" id="MobiDB-lite"/>
    </source>
</evidence>
<dbReference type="GO" id="GO:0009279">
    <property type="term" value="C:cell outer membrane"/>
    <property type="evidence" value="ECO:0007669"/>
    <property type="project" value="UniProtKB-SubCell"/>
</dbReference>
<dbReference type="eggNOG" id="COG5567">
    <property type="taxonomic scope" value="Bacteria"/>
</dbReference>
<comment type="caution">
    <text evidence="11">The sequence shown here is derived from an EMBL/GenBank/DDBJ whole genome shotgun (WGS) entry which is preliminary data.</text>
</comment>
<dbReference type="NCBIfam" id="NF047847">
    <property type="entry name" value="SS_mature_LptM"/>
    <property type="match status" value="1"/>
</dbReference>
<accession>A0A0A3YLV4</accession>
<sequence length="78" mass="8145">MNKMICRMALVLAVASLAGCGLKGPLYFPPQEKPKQQTTPATDSRSGKTTETGSDTTPAQNDTQSGTSTTEPDAQSAQ</sequence>
<evidence type="ECO:0000256" key="8">
    <source>
        <dbReference type="ARBA" id="ARBA00049730"/>
    </source>
</evidence>
<dbReference type="STRING" id="371042.NG99_22655"/>
<evidence type="ECO:0000256" key="7">
    <source>
        <dbReference type="ARBA" id="ARBA00049647"/>
    </source>
</evidence>
<keyword evidence="12" id="KW-1185">Reference proteome</keyword>
<evidence type="ECO:0000256" key="4">
    <source>
        <dbReference type="ARBA" id="ARBA00023139"/>
    </source>
</evidence>
<keyword evidence="6" id="KW-0449">Lipoprotein</keyword>
<dbReference type="RefSeq" id="WP_034898110.1">
    <property type="nucleotide sequence ID" value="NZ_JRUQ01000069.1"/>
</dbReference>
<evidence type="ECO:0000313" key="11">
    <source>
        <dbReference type="EMBL" id="KGT87787.1"/>
    </source>
</evidence>
<dbReference type="Pfam" id="PF13627">
    <property type="entry name" value="LptM_cons"/>
    <property type="match status" value="1"/>
</dbReference>